<comment type="caution">
    <text evidence="2">The sequence shown here is derived from an EMBL/GenBank/DDBJ whole genome shotgun (WGS) entry which is preliminary data.</text>
</comment>
<dbReference type="Gene3D" id="1.25.40.10">
    <property type="entry name" value="Tetratricopeptide repeat domain"/>
    <property type="match status" value="1"/>
</dbReference>
<evidence type="ECO:0000256" key="1">
    <source>
        <dbReference type="SAM" id="MobiDB-lite"/>
    </source>
</evidence>
<sequence>LRAHNHLRLSHSLWLRGVYGTLGDSLALFVAAGLSLAQHGSELVPATAGNGIQPANAIAQTDHEAPTGPRRPSQATSRAAKARGQNLPDASATAAYELVEVDLRCQIDREASASAPGHIRSTTDELCKDLLLKPLSREEVLKAITYAAEHGNIRAQLDYSLYASRMFEDEQYALDPDLIRDYKENTVRFLESAGAAGESQAYIRLSDIYKNGALASKDPVMAYAYAEAFFRTGSSRYGASFLNNAASSLDGAQLRRGKEIADQILNKRSASL</sequence>
<dbReference type="InterPro" id="IPR011990">
    <property type="entry name" value="TPR-like_helical_dom_sf"/>
</dbReference>
<proteinExistence type="predicted"/>
<feature type="non-terminal residue" evidence="2">
    <location>
        <position position="1"/>
    </location>
</feature>
<organism evidence="2 3">
    <name type="scientific">Stenotrophomonas bentonitica</name>
    <dbReference type="NCBI Taxonomy" id="1450134"/>
    <lineage>
        <taxon>Bacteria</taxon>
        <taxon>Pseudomonadati</taxon>
        <taxon>Pseudomonadota</taxon>
        <taxon>Gammaproteobacteria</taxon>
        <taxon>Lysobacterales</taxon>
        <taxon>Lysobacteraceae</taxon>
        <taxon>Stenotrophomonas</taxon>
    </lineage>
</organism>
<evidence type="ECO:0000313" key="3">
    <source>
        <dbReference type="Proteomes" id="UP001455088"/>
    </source>
</evidence>
<feature type="region of interest" description="Disordered" evidence="1">
    <location>
        <begin position="62"/>
        <end position="86"/>
    </location>
</feature>
<name>A0ABU9JII5_9GAMM</name>
<protein>
    <recommendedName>
        <fullName evidence="4">Sel1 repeat family protein</fullName>
    </recommendedName>
</protein>
<keyword evidence="3" id="KW-1185">Reference proteome</keyword>
<gene>
    <name evidence="2" type="ORF">AAE039_00005</name>
</gene>
<dbReference type="EMBL" id="JBBYHY010000001">
    <property type="protein sequence ID" value="MEL3951946.1"/>
    <property type="molecule type" value="Genomic_DNA"/>
</dbReference>
<accession>A0ABU9JII5</accession>
<dbReference type="RefSeq" id="WP_341986410.1">
    <property type="nucleotide sequence ID" value="NZ_JBBYHY010000001.1"/>
</dbReference>
<evidence type="ECO:0008006" key="4">
    <source>
        <dbReference type="Google" id="ProtNLM"/>
    </source>
</evidence>
<evidence type="ECO:0000313" key="2">
    <source>
        <dbReference type="EMBL" id="MEL3951946.1"/>
    </source>
</evidence>
<dbReference type="Proteomes" id="UP001455088">
    <property type="component" value="Unassembled WGS sequence"/>
</dbReference>
<reference evidence="2 3" key="1">
    <citation type="submission" date="2024-04" db="EMBL/GenBank/DDBJ databases">
        <title>Bacterial endophytes with biocontrol capabilities against important plant pathogens.</title>
        <authorList>
            <person name="Alayande K.A."/>
        </authorList>
    </citation>
    <scope>NUCLEOTIDE SEQUENCE [LARGE SCALE GENOMIC DNA]</scope>
    <source>
        <strain evidence="2 3">KV22</strain>
    </source>
</reference>